<evidence type="ECO:0000259" key="1">
    <source>
        <dbReference type="PROSITE" id="PS50097"/>
    </source>
</evidence>
<protein>
    <recommendedName>
        <fullName evidence="5">BTB domain-containing protein</fullName>
    </recommendedName>
</protein>
<dbReference type="Pfam" id="PF00651">
    <property type="entry name" value="BTB"/>
    <property type="match status" value="1"/>
</dbReference>
<evidence type="ECO:0000259" key="2">
    <source>
        <dbReference type="PROSITE" id="PS50800"/>
    </source>
</evidence>
<dbReference type="InterPro" id="IPR003034">
    <property type="entry name" value="SAP_dom"/>
</dbReference>
<dbReference type="SUPFAM" id="SSF54695">
    <property type="entry name" value="POZ domain"/>
    <property type="match status" value="1"/>
</dbReference>
<dbReference type="InterPro" id="IPR000210">
    <property type="entry name" value="BTB/POZ_dom"/>
</dbReference>
<evidence type="ECO:0000313" key="4">
    <source>
        <dbReference type="Proteomes" id="UP000095751"/>
    </source>
</evidence>
<feature type="domain" description="BTB" evidence="1">
    <location>
        <begin position="58"/>
        <end position="128"/>
    </location>
</feature>
<dbReference type="OrthoDB" id="673902at2759"/>
<dbReference type="InParanoid" id="A0A1E7F9R2"/>
<gene>
    <name evidence="3" type="ORF">FRACYDRAFT_188278</name>
</gene>
<evidence type="ECO:0008006" key="5">
    <source>
        <dbReference type="Google" id="ProtNLM"/>
    </source>
</evidence>
<organism evidence="3 4">
    <name type="scientific">Fragilariopsis cylindrus CCMP1102</name>
    <dbReference type="NCBI Taxonomy" id="635003"/>
    <lineage>
        <taxon>Eukaryota</taxon>
        <taxon>Sar</taxon>
        <taxon>Stramenopiles</taxon>
        <taxon>Ochrophyta</taxon>
        <taxon>Bacillariophyta</taxon>
        <taxon>Bacillariophyceae</taxon>
        <taxon>Bacillariophycidae</taxon>
        <taxon>Bacillariales</taxon>
        <taxon>Bacillariaceae</taxon>
        <taxon>Fragilariopsis</taxon>
    </lineage>
</organism>
<keyword evidence="4" id="KW-1185">Reference proteome</keyword>
<dbReference type="KEGG" id="fcy:FRACYDRAFT_188278"/>
<feature type="domain" description="SAP" evidence="2">
    <location>
        <begin position="251"/>
        <end position="285"/>
    </location>
</feature>
<dbReference type="SUPFAM" id="SSF68906">
    <property type="entry name" value="SAP domain"/>
    <property type="match status" value="1"/>
</dbReference>
<dbReference type="CDD" id="cd18186">
    <property type="entry name" value="BTB_POZ_ZBTB_KLHL-like"/>
    <property type="match status" value="1"/>
</dbReference>
<dbReference type="AlphaFoldDB" id="A0A1E7F9R2"/>
<dbReference type="EMBL" id="KV784360">
    <property type="protein sequence ID" value="OEU14911.1"/>
    <property type="molecule type" value="Genomic_DNA"/>
</dbReference>
<reference evidence="3 4" key="1">
    <citation type="submission" date="2016-09" db="EMBL/GenBank/DDBJ databases">
        <title>Extensive genetic diversity and differential bi-allelic expression allows diatom success in the polar Southern Ocean.</title>
        <authorList>
            <consortium name="DOE Joint Genome Institute"/>
            <person name="Mock T."/>
            <person name="Otillar R.P."/>
            <person name="Strauss J."/>
            <person name="Dupont C."/>
            <person name="Frickenhaus S."/>
            <person name="Maumus F."/>
            <person name="Mcmullan M."/>
            <person name="Sanges R."/>
            <person name="Schmutz J."/>
            <person name="Toseland A."/>
            <person name="Valas R."/>
            <person name="Veluchamy A."/>
            <person name="Ward B.J."/>
            <person name="Allen A."/>
            <person name="Barry K."/>
            <person name="Falciatore A."/>
            <person name="Ferrante M."/>
            <person name="Fortunato A.E."/>
            <person name="Gloeckner G."/>
            <person name="Gruber A."/>
            <person name="Hipkin R."/>
            <person name="Janech M."/>
            <person name="Kroth P."/>
            <person name="Leese F."/>
            <person name="Lindquist E."/>
            <person name="Lyon B.R."/>
            <person name="Martin J."/>
            <person name="Mayer C."/>
            <person name="Parker M."/>
            <person name="Quesneville H."/>
            <person name="Raymond J."/>
            <person name="Uhlig C."/>
            <person name="Valentin K.U."/>
            <person name="Worden A.Z."/>
            <person name="Armbrust E.V."/>
            <person name="Bowler C."/>
            <person name="Green B."/>
            <person name="Moulton V."/>
            <person name="Van Oosterhout C."/>
            <person name="Grigoriev I."/>
        </authorList>
    </citation>
    <scope>NUCLEOTIDE SEQUENCE [LARGE SCALE GENOMIC DNA]</scope>
    <source>
        <strain evidence="3 4">CCMP1102</strain>
    </source>
</reference>
<evidence type="ECO:0000313" key="3">
    <source>
        <dbReference type="EMBL" id="OEU14911.1"/>
    </source>
</evidence>
<dbReference type="PANTHER" id="PTHR24413">
    <property type="entry name" value="SPECKLE-TYPE POZ PROTEIN"/>
    <property type="match status" value="1"/>
</dbReference>
<name>A0A1E7F9R2_9STRA</name>
<sequence>MPNISKREDVIKNDCNDAGTLTITIELQVATEKKPIWYPQPTYYDRTVSQLFGSIENSDVLFTVGNTSKEFVAHKCILALRARSLYELVLVEESSSKDSAENDLTNIELRDVDKKVFEILLEFVYTGKEPKLDDDEGTARSVLVAANRFGCTDLKLYAESVLVDKFLVPSNAAALLLFADSYSCALLKEATMNTYINDTKAVIESKADWTKLKESNDLLVELLLYSTSGRKKYSSIVDDGNALIDRAIVDADDLDVTSLRQRLQKVDLDLDGSREILVERWREYLRTKNNE</sequence>
<dbReference type="CDD" id="cd14733">
    <property type="entry name" value="BACK"/>
    <property type="match status" value="1"/>
</dbReference>
<dbReference type="PROSITE" id="PS50097">
    <property type="entry name" value="BTB"/>
    <property type="match status" value="1"/>
</dbReference>
<dbReference type="InterPro" id="IPR011333">
    <property type="entry name" value="SKP1/BTB/POZ_sf"/>
</dbReference>
<dbReference type="Proteomes" id="UP000095751">
    <property type="component" value="Unassembled WGS sequence"/>
</dbReference>
<dbReference type="SMART" id="SM00225">
    <property type="entry name" value="BTB"/>
    <property type="match status" value="1"/>
</dbReference>
<dbReference type="Gene3D" id="1.25.40.420">
    <property type="match status" value="1"/>
</dbReference>
<dbReference type="Gene3D" id="3.30.710.10">
    <property type="entry name" value="Potassium Channel Kv1.1, Chain A"/>
    <property type="match status" value="1"/>
</dbReference>
<dbReference type="PROSITE" id="PS50800">
    <property type="entry name" value="SAP"/>
    <property type="match status" value="1"/>
</dbReference>
<accession>A0A1E7F9R2</accession>
<dbReference type="InterPro" id="IPR036361">
    <property type="entry name" value="SAP_dom_sf"/>
</dbReference>
<proteinExistence type="predicted"/>